<accession>A0A645F076</accession>
<gene>
    <name evidence="1" type="ORF">SDC9_154416</name>
</gene>
<dbReference type="EMBL" id="VSSQ01053110">
    <property type="protein sequence ID" value="MPN07150.1"/>
    <property type="molecule type" value="Genomic_DNA"/>
</dbReference>
<comment type="caution">
    <text evidence="1">The sequence shown here is derived from an EMBL/GenBank/DDBJ whole genome shotgun (WGS) entry which is preliminary data.</text>
</comment>
<name>A0A645F076_9ZZZZ</name>
<reference evidence="1" key="1">
    <citation type="submission" date="2019-08" db="EMBL/GenBank/DDBJ databases">
        <authorList>
            <person name="Kucharzyk K."/>
            <person name="Murdoch R.W."/>
            <person name="Higgins S."/>
            <person name="Loffler F."/>
        </authorList>
    </citation>
    <scope>NUCLEOTIDE SEQUENCE</scope>
</reference>
<proteinExistence type="predicted"/>
<dbReference type="AlphaFoldDB" id="A0A645F076"/>
<protein>
    <submittedName>
        <fullName evidence="1">Uncharacterized protein</fullName>
    </submittedName>
</protein>
<sequence>MTFAPGEANIHFTANNGIQRIIVPVAYFDRRLRIALVNLPGERVEHDHHQWRFGHQIKLQPARRFMVRFIEQLIAHLHPFSQALLHADHQRRRR</sequence>
<organism evidence="1">
    <name type="scientific">bioreactor metagenome</name>
    <dbReference type="NCBI Taxonomy" id="1076179"/>
    <lineage>
        <taxon>unclassified sequences</taxon>
        <taxon>metagenomes</taxon>
        <taxon>ecological metagenomes</taxon>
    </lineage>
</organism>
<evidence type="ECO:0000313" key="1">
    <source>
        <dbReference type="EMBL" id="MPN07150.1"/>
    </source>
</evidence>